<dbReference type="Proteomes" id="UP000318833">
    <property type="component" value="Unassembled WGS sequence"/>
</dbReference>
<gene>
    <name evidence="1" type="ORF">FOF46_15740</name>
</gene>
<reference evidence="1 2" key="1">
    <citation type="submission" date="2019-07" db="EMBL/GenBank/DDBJ databases">
        <title>The draft genome sequence of Aquimarina algiphila M91.</title>
        <authorList>
            <person name="Meng X."/>
        </authorList>
    </citation>
    <scope>NUCLEOTIDE SEQUENCE [LARGE SCALE GENOMIC DNA]</scope>
    <source>
        <strain evidence="1 2">M91</strain>
    </source>
</reference>
<accession>A0A554VIJ0</accession>
<dbReference type="NCBIfam" id="NF047436">
    <property type="entry name" value="LA_2272_repeat"/>
    <property type="match status" value="2"/>
</dbReference>
<evidence type="ECO:0000313" key="2">
    <source>
        <dbReference type="Proteomes" id="UP000318833"/>
    </source>
</evidence>
<comment type="caution">
    <text evidence="1">The sequence shown here is derived from an EMBL/GenBank/DDBJ whole genome shotgun (WGS) entry which is preliminary data.</text>
</comment>
<proteinExistence type="predicted"/>
<dbReference type="RefSeq" id="WP_143917108.1">
    <property type="nucleotide sequence ID" value="NZ_CANMIK010000038.1"/>
</dbReference>
<dbReference type="OrthoDB" id="660602at2"/>
<evidence type="ECO:0000313" key="1">
    <source>
        <dbReference type="EMBL" id="TSE07499.1"/>
    </source>
</evidence>
<sequence>MKNRILIIIVLLISISVVGQNRKTYFPAWTFHSSNSDIIGLSLGVVPKDFLNENNTTLTRSYGFRLEAPGLGVFYFMAPSTLISGGADMKSLTDHVYGINISGGSIGDIAVDGISGALMGQYLQRVNGIAFAGIGNSIEEQRGISLSIYGNEMYEGFGISASVLGNQTYYYTGVQIGAINDIEVKGVGLQIGLFNKSTDHRGIQIGLWNKNEKRSLPFVNWQFSKKKTKIKES</sequence>
<protein>
    <submittedName>
        <fullName evidence="1">Uncharacterized protein</fullName>
    </submittedName>
</protein>
<dbReference type="EMBL" id="VLNR01000032">
    <property type="protein sequence ID" value="TSE07499.1"/>
    <property type="molecule type" value="Genomic_DNA"/>
</dbReference>
<name>A0A554VIJ0_9FLAO</name>
<dbReference type="InterPro" id="IPR058093">
    <property type="entry name" value="LA_2272-like"/>
</dbReference>
<organism evidence="1 2">
    <name type="scientific">Aquimarina algiphila</name>
    <dbReference type="NCBI Taxonomy" id="2047982"/>
    <lineage>
        <taxon>Bacteria</taxon>
        <taxon>Pseudomonadati</taxon>
        <taxon>Bacteroidota</taxon>
        <taxon>Flavobacteriia</taxon>
        <taxon>Flavobacteriales</taxon>
        <taxon>Flavobacteriaceae</taxon>
        <taxon>Aquimarina</taxon>
    </lineage>
</organism>
<keyword evidence="2" id="KW-1185">Reference proteome</keyword>
<dbReference type="AlphaFoldDB" id="A0A554VIJ0"/>